<feature type="transmembrane region" description="Helical" evidence="1">
    <location>
        <begin position="226"/>
        <end position="252"/>
    </location>
</feature>
<keyword evidence="1" id="KW-0472">Membrane</keyword>
<keyword evidence="1" id="KW-0812">Transmembrane</keyword>
<evidence type="ECO:0000313" key="2">
    <source>
        <dbReference type="EMBL" id="QLY40847.1"/>
    </source>
</evidence>
<sequence length="321" mass="36426">MKKYLLQLKNNLKFKNTYAWILLSVTLLYAYILVLFEFRDWMIFLYALLSIPLIIGLRHVYQSMDRISEKFSLKDYDIIFAFFGVIVTYLLAHQLNISAVIASSFIGVLGYYLFPKNSVAIYCGSFAGMVSSYLFNYYEVGFISIVCGVLFVFLKPVYNGYGGKLGSTAFIATMFVAIVLEKDFLLVVNDLNLLRLFIVSILGVFIPFFMTHYFKLSPVFTSAIASLVYALIVIYLVQDYLTCSLVFFSASFIGMSAKDKLPNLFYLLLAALVHAFLFHVYFEHYNGLGGKLGLMALTTMMIVTGFKVMVEKIKLISKKAS</sequence>
<gene>
    <name evidence="2" type="ORF">HF295_08260</name>
</gene>
<feature type="transmembrane region" description="Helical" evidence="1">
    <location>
        <begin position="73"/>
        <end position="91"/>
    </location>
</feature>
<dbReference type="RefSeq" id="WP_312031698.1">
    <property type="nucleotide sequence ID" value="NZ_CP051151.1"/>
</dbReference>
<feature type="transmembrane region" description="Helical" evidence="1">
    <location>
        <begin position="42"/>
        <end position="61"/>
    </location>
</feature>
<feature type="transmembrane region" description="Helical" evidence="1">
    <location>
        <begin position="135"/>
        <end position="154"/>
    </location>
</feature>
<keyword evidence="3" id="KW-1185">Reference proteome</keyword>
<protein>
    <submittedName>
        <fullName evidence="2">Uncharacterized protein</fullName>
    </submittedName>
</protein>
<dbReference type="Proteomes" id="UP000512167">
    <property type="component" value="Chromosome"/>
</dbReference>
<proteinExistence type="predicted"/>
<feature type="transmembrane region" description="Helical" evidence="1">
    <location>
        <begin position="160"/>
        <end position="180"/>
    </location>
</feature>
<dbReference type="KEGG" id="tbk:HF295_08260"/>
<feature type="transmembrane region" description="Helical" evidence="1">
    <location>
        <begin position="288"/>
        <end position="310"/>
    </location>
</feature>
<dbReference type="AlphaFoldDB" id="A0A7L6N6G4"/>
<feature type="transmembrane region" description="Helical" evidence="1">
    <location>
        <begin position="192"/>
        <end position="214"/>
    </location>
</feature>
<evidence type="ECO:0000313" key="3">
    <source>
        <dbReference type="Proteomes" id="UP000512167"/>
    </source>
</evidence>
<organism evidence="2 3">
    <name type="scientific">Hujiaoplasma nucleasis</name>
    <dbReference type="NCBI Taxonomy" id="2725268"/>
    <lineage>
        <taxon>Bacteria</taxon>
        <taxon>Bacillati</taxon>
        <taxon>Mycoplasmatota</taxon>
        <taxon>Mollicutes</taxon>
        <taxon>Candidatus Izemoplasmatales</taxon>
        <taxon>Hujiaoplasmataceae</taxon>
        <taxon>Hujiaoplasma</taxon>
    </lineage>
</organism>
<name>A0A7L6N6G4_9MOLU</name>
<feature type="transmembrane region" description="Helical" evidence="1">
    <location>
        <begin position="264"/>
        <end position="282"/>
    </location>
</feature>
<keyword evidence="1" id="KW-1133">Transmembrane helix</keyword>
<accession>A0A7L6N6G4</accession>
<feature type="transmembrane region" description="Helical" evidence="1">
    <location>
        <begin position="18"/>
        <end position="36"/>
    </location>
</feature>
<dbReference type="EMBL" id="CP051151">
    <property type="protein sequence ID" value="QLY40847.1"/>
    <property type="molecule type" value="Genomic_DNA"/>
</dbReference>
<reference evidence="2 3" key="1">
    <citation type="submission" date="2020-04" db="EMBL/GenBank/DDBJ databases">
        <authorList>
            <person name="Zheng R.K."/>
            <person name="Sun C.M."/>
        </authorList>
    </citation>
    <scope>NUCLEOTIDE SEQUENCE [LARGE SCALE GENOMIC DNA]</scope>
    <source>
        <strain evidence="3">zrk29</strain>
    </source>
</reference>
<evidence type="ECO:0000256" key="1">
    <source>
        <dbReference type="SAM" id="Phobius"/>
    </source>
</evidence>